<evidence type="ECO:0000256" key="2">
    <source>
        <dbReference type="ARBA" id="ARBA00022741"/>
    </source>
</evidence>
<keyword evidence="4" id="KW-1278">Translocase</keyword>
<organism evidence="6 7">
    <name type="scientific">Actinoalloteichus hoggarensis</name>
    <dbReference type="NCBI Taxonomy" id="1470176"/>
    <lineage>
        <taxon>Bacteria</taxon>
        <taxon>Bacillati</taxon>
        <taxon>Actinomycetota</taxon>
        <taxon>Actinomycetes</taxon>
        <taxon>Pseudonocardiales</taxon>
        <taxon>Pseudonocardiaceae</taxon>
        <taxon>Actinoalloteichus</taxon>
    </lineage>
</organism>
<gene>
    <name evidence="6" type="primary">yusV6</name>
    <name evidence="6" type="ORF">AHOG_17695</name>
</gene>
<feature type="domain" description="ABC transporter" evidence="5">
    <location>
        <begin position="20"/>
        <end position="245"/>
    </location>
</feature>
<dbReference type="Gene3D" id="3.40.50.300">
    <property type="entry name" value="P-loop containing nucleotide triphosphate hydrolases"/>
    <property type="match status" value="1"/>
</dbReference>
<dbReference type="InterPro" id="IPR003593">
    <property type="entry name" value="AAA+_ATPase"/>
</dbReference>
<keyword evidence="7" id="KW-1185">Reference proteome</keyword>
<keyword evidence="1" id="KW-0813">Transport</keyword>
<accession>A0A221W649</accession>
<dbReference type="AlphaFoldDB" id="A0A221W649"/>
<dbReference type="SUPFAM" id="SSF52540">
    <property type="entry name" value="P-loop containing nucleoside triphosphate hydrolases"/>
    <property type="match status" value="1"/>
</dbReference>
<evidence type="ECO:0000259" key="5">
    <source>
        <dbReference type="PROSITE" id="PS50893"/>
    </source>
</evidence>
<dbReference type="SMART" id="SM00382">
    <property type="entry name" value="AAA"/>
    <property type="match status" value="1"/>
</dbReference>
<keyword evidence="3 6" id="KW-0067">ATP-binding</keyword>
<dbReference type="InterPro" id="IPR027417">
    <property type="entry name" value="P-loop_NTPase"/>
</dbReference>
<dbReference type="KEGG" id="ahg:AHOG_17695"/>
<dbReference type="EMBL" id="CP022521">
    <property type="protein sequence ID" value="ASO21164.1"/>
    <property type="molecule type" value="Genomic_DNA"/>
</dbReference>
<evidence type="ECO:0000256" key="1">
    <source>
        <dbReference type="ARBA" id="ARBA00022448"/>
    </source>
</evidence>
<name>A0A221W649_9PSEU</name>
<reference evidence="6 7" key="1">
    <citation type="submission" date="2017-07" db="EMBL/GenBank/DDBJ databases">
        <title>Complete genome sequence of Actinoalloteichus hoggarensis DSM 45943, type strain of Actinoalloteichus hoggarensis.</title>
        <authorList>
            <person name="Ruckert C."/>
            <person name="Nouioui I."/>
            <person name="Willmese J."/>
            <person name="van Wezel G."/>
            <person name="Klenk H.-P."/>
            <person name="Kalinowski J."/>
            <person name="Zotchev S.B."/>
        </authorList>
    </citation>
    <scope>NUCLEOTIDE SEQUENCE [LARGE SCALE GENOMIC DNA]</scope>
    <source>
        <strain evidence="6 7">DSM 45943</strain>
    </source>
</reference>
<dbReference type="InterPro" id="IPR017871">
    <property type="entry name" value="ABC_transporter-like_CS"/>
</dbReference>
<keyword evidence="2" id="KW-0547">Nucleotide-binding</keyword>
<dbReference type="PROSITE" id="PS50893">
    <property type="entry name" value="ABC_TRANSPORTER_2"/>
    <property type="match status" value="1"/>
</dbReference>
<dbReference type="PANTHER" id="PTHR42794:SF1">
    <property type="entry name" value="HEMIN IMPORT ATP-BINDING PROTEIN HMUV"/>
    <property type="match status" value="1"/>
</dbReference>
<evidence type="ECO:0000256" key="3">
    <source>
        <dbReference type="ARBA" id="ARBA00022840"/>
    </source>
</evidence>
<dbReference type="GO" id="GO:0016887">
    <property type="term" value="F:ATP hydrolysis activity"/>
    <property type="evidence" value="ECO:0007669"/>
    <property type="project" value="InterPro"/>
</dbReference>
<proteinExistence type="predicted"/>
<evidence type="ECO:0000313" key="7">
    <source>
        <dbReference type="Proteomes" id="UP000204221"/>
    </source>
</evidence>
<dbReference type="InterPro" id="IPR047748">
    <property type="entry name" value="AztA-like"/>
</dbReference>
<dbReference type="PROSITE" id="PS00211">
    <property type="entry name" value="ABC_TRANSPORTER_1"/>
    <property type="match status" value="1"/>
</dbReference>
<dbReference type="Pfam" id="PF00005">
    <property type="entry name" value="ABC_tran"/>
    <property type="match status" value="1"/>
</dbReference>
<protein>
    <submittedName>
        <fullName evidence="6">Putative siderophore transport system ATP-binding protein YusV</fullName>
    </submittedName>
</protein>
<dbReference type="GO" id="GO:0005524">
    <property type="term" value="F:ATP binding"/>
    <property type="evidence" value="ECO:0007669"/>
    <property type="project" value="UniProtKB-KW"/>
</dbReference>
<dbReference type="InterPro" id="IPR003439">
    <property type="entry name" value="ABC_transporter-like_ATP-bd"/>
</dbReference>
<dbReference type="PANTHER" id="PTHR42794">
    <property type="entry name" value="HEMIN IMPORT ATP-BINDING PROTEIN HMUV"/>
    <property type="match status" value="1"/>
</dbReference>
<dbReference type="NCBIfam" id="NF040873">
    <property type="entry name" value="AztA"/>
    <property type="match status" value="1"/>
</dbReference>
<evidence type="ECO:0000313" key="6">
    <source>
        <dbReference type="EMBL" id="ASO21164.1"/>
    </source>
</evidence>
<sequence length="248" mass="26672">MTTILIVELAGRLFDSVSEVTLRNVDASYGRHRILVDVTAHIPRSQVTAVVGANGAGKSSLLNVIAGTLASTAGTVRRAGSRRPAYVVQRSDVSDALPITVRGTVEMGRWAHRGPWRGLTARDHAIVEDCLTRLGIEDLADRQLSALSGGQRQRALVAQGLAQQTELLLLDEPGTGLDLAAQTRIEEALEDARRDGMTVLRVTHDLATARRADHCLLLHDGRLVAEGPPPTVLTPERVRSAWGVPDLV</sequence>
<dbReference type="Proteomes" id="UP000204221">
    <property type="component" value="Chromosome"/>
</dbReference>
<evidence type="ECO:0000256" key="4">
    <source>
        <dbReference type="ARBA" id="ARBA00022967"/>
    </source>
</evidence>